<dbReference type="Proteomes" id="UP000547209">
    <property type="component" value="Unassembled WGS sequence"/>
</dbReference>
<dbReference type="AlphaFoldDB" id="A0A7X0VFS6"/>
<accession>A0A7X0VFS6</accession>
<evidence type="ECO:0000313" key="1">
    <source>
        <dbReference type="EMBL" id="MBB6670929.1"/>
    </source>
</evidence>
<protein>
    <submittedName>
        <fullName evidence="1">Uncharacterized protein</fullName>
    </submittedName>
</protein>
<dbReference type="EMBL" id="JACJVP010000012">
    <property type="protein sequence ID" value="MBB6670929.1"/>
    <property type="molecule type" value="Genomic_DNA"/>
</dbReference>
<reference evidence="1 2" key="1">
    <citation type="submission" date="2020-08" db="EMBL/GenBank/DDBJ databases">
        <title>Cohnella phylogeny.</title>
        <authorList>
            <person name="Dunlap C."/>
        </authorList>
    </citation>
    <scope>NUCLEOTIDE SEQUENCE [LARGE SCALE GENOMIC DNA]</scope>
    <source>
        <strain evidence="1 2">DSM 28246</strain>
    </source>
</reference>
<proteinExistence type="predicted"/>
<gene>
    <name evidence="1" type="ORF">H7C19_09535</name>
</gene>
<evidence type="ECO:0000313" key="2">
    <source>
        <dbReference type="Proteomes" id="UP000547209"/>
    </source>
</evidence>
<comment type="caution">
    <text evidence="1">The sequence shown here is derived from an EMBL/GenBank/DDBJ whole genome shotgun (WGS) entry which is preliminary data.</text>
</comment>
<dbReference type="RefSeq" id="WP_185142416.1">
    <property type="nucleotide sequence ID" value="NZ_JACJVP010000012.1"/>
</dbReference>
<keyword evidence="2" id="KW-1185">Reference proteome</keyword>
<name>A0A7X0VFS6_9BACL</name>
<organism evidence="1 2">
    <name type="scientific">Cohnella nanjingensis</name>
    <dbReference type="NCBI Taxonomy" id="1387779"/>
    <lineage>
        <taxon>Bacteria</taxon>
        <taxon>Bacillati</taxon>
        <taxon>Bacillota</taxon>
        <taxon>Bacilli</taxon>
        <taxon>Bacillales</taxon>
        <taxon>Paenibacillaceae</taxon>
        <taxon>Cohnella</taxon>
    </lineage>
</organism>
<sequence>MRRTADRRAIVIVVVHAGQIKEYVFFEVFVSSGIYLYLKKLGYPEWSAIAGSAVIPTALRKLSQRLRQPIRSARARLAARRELPIRPYHPSQA</sequence>